<feature type="region of interest" description="Disordered" evidence="1">
    <location>
        <begin position="1"/>
        <end position="62"/>
    </location>
</feature>
<feature type="compositionally biased region" description="Basic residues" evidence="1">
    <location>
        <begin position="1"/>
        <end position="10"/>
    </location>
</feature>
<feature type="compositionally biased region" description="Low complexity" evidence="1">
    <location>
        <begin position="18"/>
        <end position="35"/>
    </location>
</feature>
<dbReference type="Proteomes" id="UP001066276">
    <property type="component" value="Chromosome 3_2"/>
</dbReference>
<sequence length="129" mass="13667">MPTHLHLWRRQRGEESARSGPRARSSAPRLAPPASHLLSDQAGGDHPSPALHQPSDQCGARPSHATCLQAFQARLHHSSHRAVPLCVGRIGSSLAPGVLVHLLISAASAHRAPHPCALRSISPSPARGR</sequence>
<reference evidence="2" key="1">
    <citation type="journal article" date="2022" name="bioRxiv">
        <title>Sequencing and chromosome-scale assembly of the giantPleurodeles waltlgenome.</title>
        <authorList>
            <person name="Brown T."/>
            <person name="Elewa A."/>
            <person name="Iarovenko S."/>
            <person name="Subramanian E."/>
            <person name="Araus A.J."/>
            <person name="Petzold A."/>
            <person name="Susuki M."/>
            <person name="Suzuki K.-i.T."/>
            <person name="Hayashi T."/>
            <person name="Toyoda A."/>
            <person name="Oliveira C."/>
            <person name="Osipova E."/>
            <person name="Leigh N.D."/>
            <person name="Simon A."/>
            <person name="Yun M.H."/>
        </authorList>
    </citation>
    <scope>NUCLEOTIDE SEQUENCE</scope>
    <source>
        <strain evidence="2">20211129_DDA</strain>
        <tissue evidence="2">Liver</tissue>
    </source>
</reference>
<organism evidence="2 3">
    <name type="scientific">Pleurodeles waltl</name>
    <name type="common">Iberian ribbed newt</name>
    <dbReference type="NCBI Taxonomy" id="8319"/>
    <lineage>
        <taxon>Eukaryota</taxon>
        <taxon>Metazoa</taxon>
        <taxon>Chordata</taxon>
        <taxon>Craniata</taxon>
        <taxon>Vertebrata</taxon>
        <taxon>Euteleostomi</taxon>
        <taxon>Amphibia</taxon>
        <taxon>Batrachia</taxon>
        <taxon>Caudata</taxon>
        <taxon>Salamandroidea</taxon>
        <taxon>Salamandridae</taxon>
        <taxon>Pleurodelinae</taxon>
        <taxon>Pleurodeles</taxon>
    </lineage>
</organism>
<evidence type="ECO:0000313" key="3">
    <source>
        <dbReference type="Proteomes" id="UP001066276"/>
    </source>
</evidence>
<proteinExistence type="predicted"/>
<accession>A0AAV7TJE5</accession>
<evidence type="ECO:0000313" key="2">
    <source>
        <dbReference type="EMBL" id="KAJ1176540.1"/>
    </source>
</evidence>
<dbReference type="EMBL" id="JANPWB010000006">
    <property type="protein sequence ID" value="KAJ1176540.1"/>
    <property type="molecule type" value="Genomic_DNA"/>
</dbReference>
<evidence type="ECO:0000256" key="1">
    <source>
        <dbReference type="SAM" id="MobiDB-lite"/>
    </source>
</evidence>
<protein>
    <submittedName>
        <fullName evidence="2">Uncharacterized protein</fullName>
    </submittedName>
</protein>
<comment type="caution">
    <text evidence="2">The sequence shown here is derived from an EMBL/GenBank/DDBJ whole genome shotgun (WGS) entry which is preliminary data.</text>
</comment>
<dbReference type="AlphaFoldDB" id="A0AAV7TJE5"/>
<gene>
    <name evidence="2" type="ORF">NDU88_001818</name>
</gene>
<keyword evidence="3" id="KW-1185">Reference proteome</keyword>
<name>A0AAV7TJE5_PLEWA</name>